<evidence type="ECO:0000256" key="5">
    <source>
        <dbReference type="HAMAP-Rule" id="MF_00978"/>
    </source>
</evidence>
<keyword evidence="8" id="KW-1185">Reference proteome</keyword>
<dbReference type="SUPFAM" id="SSF55681">
    <property type="entry name" value="Class II aaRS and biotin synthetases"/>
    <property type="match status" value="1"/>
</dbReference>
<accession>A0ABP3ULQ1</accession>
<feature type="binding site" evidence="5">
    <location>
        <begin position="90"/>
        <end position="92"/>
    </location>
    <ligand>
        <name>biotin</name>
        <dbReference type="ChEBI" id="CHEBI:57586"/>
    </ligand>
</feature>
<comment type="similarity">
    <text evidence="5">Belongs to the biotin--protein ligase family.</text>
</comment>
<evidence type="ECO:0000313" key="7">
    <source>
        <dbReference type="EMBL" id="GAA0738042.1"/>
    </source>
</evidence>
<dbReference type="InterPro" id="IPR036390">
    <property type="entry name" value="WH_DNA-bd_sf"/>
</dbReference>
<proteinExistence type="inferred from homology"/>
<comment type="caution">
    <text evidence="5">Lacks conserved residue(s) required for the propagation of feature annotation.</text>
</comment>
<keyword evidence="5" id="KW-0238">DNA-binding</keyword>
<dbReference type="Pfam" id="PF02237">
    <property type="entry name" value="BPL_C"/>
    <property type="match status" value="1"/>
</dbReference>
<dbReference type="InterPro" id="IPR045864">
    <property type="entry name" value="aa-tRNA-synth_II/BPL/LPL"/>
</dbReference>
<protein>
    <recommendedName>
        <fullName evidence="5">Bifunctional ligase/repressor BirA</fullName>
    </recommendedName>
    <alternativeName>
        <fullName evidence="5">Biotin--[acetyl-CoA-carboxylase] ligase</fullName>
        <ecNumber evidence="5">6.3.4.15</ecNumber>
    </alternativeName>
    <alternativeName>
        <fullName evidence="5">Biotin--protein ligase</fullName>
    </alternativeName>
    <alternativeName>
        <fullName evidence="5">Biotin-[acetyl-CoA carboxylase] synthetase</fullName>
    </alternativeName>
</protein>
<comment type="function">
    <text evidence="5">Acts both as a biotin--[acetyl-CoA-carboxylase] ligase and a repressor.</text>
</comment>
<dbReference type="CDD" id="cd16442">
    <property type="entry name" value="BPL"/>
    <property type="match status" value="1"/>
</dbReference>
<reference evidence="8" key="1">
    <citation type="journal article" date="2019" name="Int. J. Syst. Evol. Microbiol.">
        <title>The Global Catalogue of Microorganisms (GCM) 10K type strain sequencing project: providing services to taxonomists for standard genome sequencing and annotation.</title>
        <authorList>
            <consortium name="The Broad Institute Genomics Platform"/>
            <consortium name="The Broad Institute Genome Sequencing Center for Infectious Disease"/>
            <person name="Wu L."/>
            <person name="Ma J."/>
        </authorList>
    </citation>
    <scope>NUCLEOTIDE SEQUENCE [LARGE SCALE GENOMIC DNA]</scope>
    <source>
        <strain evidence="8">JCM 1407</strain>
    </source>
</reference>
<keyword evidence="5" id="KW-0804">Transcription</keyword>
<dbReference type="RefSeq" id="WP_343760430.1">
    <property type="nucleotide sequence ID" value="NZ_BAAACG010000008.1"/>
</dbReference>
<feature type="binding site" evidence="5">
    <location>
        <position position="184"/>
    </location>
    <ligand>
        <name>biotin</name>
        <dbReference type="ChEBI" id="CHEBI:57586"/>
    </ligand>
</feature>
<evidence type="ECO:0000313" key="8">
    <source>
        <dbReference type="Proteomes" id="UP001501510"/>
    </source>
</evidence>
<dbReference type="InterPro" id="IPR004408">
    <property type="entry name" value="Biotin_CoA_COase_ligase"/>
</dbReference>
<sequence>MKYSIINILKSNKDKFTSGEAISAKLGVTRASIWKYMKALKEEGYLIESAPKKGYKLISSPDLLTYEETKEYLNTKYIGRTIDHFDSLFSSNDKAKEFANMNAKEGTVVVCEKQTSGKGRLGRKWVSPKCKGIWMSIILRPDINTIDVPKITQIAAASVQKTLIDIGVDSYIKWPNDIIVNKKKVCGILTEMSGEINRVNYVIVGIGLNANLDLDDFHSNLSETATSLKIEYQKSFKRNLILANILNNFENLYEDLITENNIEKSIDICRKYSILIGKQVRVINSRKTKKAEALDLNHKGQLIVKFEDGTISPIISGEISIRGLNGYV</sequence>
<dbReference type="InterPro" id="IPR008988">
    <property type="entry name" value="Transcriptional_repressor_C"/>
</dbReference>
<dbReference type="PANTHER" id="PTHR12835">
    <property type="entry name" value="BIOTIN PROTEIN LIGASE"/>
    <property type="match status" value="1"/>
</dbReference>
<dbReference type="PROSITE" id="PS51733">
    <property type="entry name" value="BPL_LPL_CATALYTIC"/>
    <property type="match status" value="1"/>
</dbReference>
<evidence type="ECO:0000259" key="6">
    <source>
        <dbReference type="PROSITE" id="PS51733"/>
    </source>
</evidence>
<dbReference type="InterPro" id="IPR036388">
    <property type="entry name" value="WH-like_DNA-bd_sf"/>
</dbReference>
<dbReference type="Proteomes" id="UP001501510">
    <property type="component" value="Unassembled WGS sequence"/>
</dbReference>
<dbReference type="Pfam" id="PF03099">
    <property type="entry name" value="BPL_LplA_LipB"/>
    <property type="match status" value="1"/>
</dbReference>
<evidence type="ECO:0000256" key="3">
    <source>
        <dbReference type="ARBA" id="ARBA00022840"/>
    </source>
</evidence>
<dbReference type="InterPro" id="IPR030855">
    <property type="entry name" value="Bifunct_BirA"/>
</dbReference>
<dbReference type="HAMAP" id="MF_00978">
    <property type="entry name" value="Bifunct_BirA"/>
    <property type="match status" value="1"/>
</dbReference>
<feature type="DNA-binding region" description="H-T-H motif" evidence="5">
    <location>
        <begin position="19"/>
        <end position="38"/>
    </location>
</feature>
<keyword evidence="1 5" id="KW-0436">Ligase</keyword>
<dbReference type="Gene3D" id="3.30.930.10">
    <property type="entry name" value="Bira Bifunctional Protein, Domain 2"/>
    <property type="match status" value="1"/>
</dbReference>
<evidence type="ECO:0000256" key="1">
    <source>
        <dbReference type="ARBA" id="ARBA00022598"/>
    </source>
</evidence>
<keyword evidence="4 5" id="KW-0092">Biotin</keyword>
<evidence type="ECO:0000256" key="4">
    <source>
        <dbReference type="ARBA" id="ARBA00023267"/>
    </source>
</evidence>
<keyword evidence="5" id="KW-0805">Transcription regulation</keyword>
<evidence type="ECO:0000256" key="2">
    <source>
        <dbReference type="ARBA" id="ARBA00022741"/>
    </source>
</evidence>
<dbReference type="Gene3D" id="2.30.30.100">
    <property type="match status" value="1"/>
</dbReference>
<keyword evidence="5" id="KW-0678">Repressor</keyword>
<organism evidence="7 8">
    <name type="scientific">Clostridium oceanicum</name>
    <dbReference type="NCBI Taxonomy" id="1543"/>
    <lineage>
        <taxon>Bacteria</taxon>
        <taxon>Bacillati</taxon>
        <taxon>Bacillota</taxon>
        <taxon>Clostridia</taxon>
        <taxon>Eubacteriales</taxon>
        <taxon>Clostridiaceae</taxon>
        <taxon>Clostridium</taxon>
    </lineage>
</organism>
<dbReference type="Pfam" id="PF08279">
    <property type="entry name" value="HTH_11"/>
    <property type="match status" value="1"/>
</dbReference>
<dbReference type="GO" id="GO:0016874">
    <property type="term" value="F:ligase activity"/>
    <property type="evidence" value="ECO:0007669"/>
    <property type="project" value="UniProtKB-KW"/>
</dbReference>
<dbReference type="Gene3D" id="1.10.10.10">
    <property type="entry name" value="Winged helix-like DNA-binding domain superfamily/Winged helix DNA-binding domain"/>
    <property type="match status" value="1"/>
</dbReference>
<dbReference type="SUPFAM" id="SSF50037">
    <property type="entry name" value="C-terminal domain of transcriptional repressors"/>
    <property type="match status" value="1"/>
</dbReference>
<dbReference type="PANTHER" id="PTHR12835:SF5">
    <property type="entry name" value="BIOTIN--PROTEIN LIGASE"/>
    <property type="match status" value="1"/>
</dbReference>
<dbReference type="NCBIfam" id="TIGR00121">
    <property type="entry name" value="birA_ligase"/>
    <property type="match status" value="1"/>
</dbReference>
<dbReference type="InterPro" id="IPR013196">
    <property type="entry name" value="HTH_11"/>
</dbReference>
<name>A0ABP3ULQ1_9CLOT</name>
<gene>
    <name evidence="5" type="primary">birA</name>
    <name evidence="7" type="ORF">GCM10008906_14960</name>
</gene>
<keyword evidence="3 5" id="KW-0067">ATP-binding</keyword>
<dbReference type="InterPro" id="IPR003142">
    <property type="entry name" value="BPL_C"/>
</dbReference>
<dbReference type="InterPro" id="IPR004143">
    <property type="entry name" value="BPL_LPL_catalytic"/>
</dbReference>
<dbReference type="EMBL" id="BAAACG010000008">
    <property type="protein sequence ID" value="GAA0738042.1"/>
    <property type="molecule type" value="Genomic_DNA"/>
</dbReference>
<feature type="binding site" evidence="5">
    <location>
        <position position="114"/>
    </location>
    <ligand>
        <name>biotin</name>
        <dbReference type="ChEBI" id="CHEBI:57586"/>
    </ligand>
</feature>
<keyword evidence="2 5" id="KW-0547">Nucleotide-binding</keyword>
<dbReference type="EC" id="6.3.4.15" evidence="5"/>
<comment type="catalytic activity">
    <reaction evidence="5">
        <text>biotin + L-lysyl-[protein] + ATP = N(6)-biotinyl-L-lysyl-[protein] + AMP + diphosphate + H(+)</text>
        <dbReference type="Rhea" id="RHEA:11756"/>
        <dbReference type="Rhea" id="RHEA-COMP:9752"/>
        <dbReference type="Rhea" id="RHEA-COMP:10505"/>
        <dbReference type="ChEBI" id="CHEBI:15378"/>
        <dbReference type="ChEBI" id="CHEBI:29969"/>
        <dbReference type="ChEBI" id="CHEBI:30616"/>
        <dbReference type="ChEBI" id="CHEBI:33019"/>
        <dbReference type="ChEBI" id="CHEBI:57586"/>
        <dbReference type="ChEBI" id="CHEBI:83144"/>
        <dbReference type="ChEBI" id="CHEBI:456215"/>
        <dbReference type="EC" id="6.3.4.15"/>
    </reaction>
</comment>
<feature type="domain" description="BPL/LPL catalytic" evidence="6">
    <location>
        <begin position="57"/>
        <end position="257"/>
    </location>
</feature>
<comment type="caution">
    <text evidence="7">The sequence shown here is derived from an EMBL/GenBank/DDBJ whole genome shotgun (WGS) entry which is preliminary data.</text>
</comment>
<dbReference type="SUPFAM" id="SSF46785">
    <property type="entry name" value="Winged helix' DNA-binding domain"/>
    <property type="match status" value="1"/>
</dbReference>